<comment type="caution">
    <text evidence="1">The sequence shown here is derived from an EMBL/GenBank/DDBJ whole genome shotgun (WGS) entry which is preliminary data.</text>
</comment>
<evidence type="ECO:0000313" key="1">
    <source>
        <dbReference type="EMBL" id="KAG0536417.1"/>
    </source>
</evidence>
<reference evidence="1" key="2">
    <citation type="submission" date="2020-10" db="EMBL/GenBank/DDBJ databases">
        <authorList>
            <person name="Cooper E.A."/>
            <person name="Brenton Z.W."/>
            <person name="Flinn B.S."/>
            <person name="Jenkins J."/>
            <person name="Shu S."/>
            <person name="Flowers D."/>
            <person name="Luo F."/>
            <person name="Wang Y."/>
            <person name="Xia P."/>
            <person name="Barry K."/>
            <person name="Daum C."/>
            <person name="Lipzen A."/>
            <person name="Yoshinaga Y."/>
            <person name="Schmutz J."/>
            <person name="Saski C."/>
            <person name="Vermerris W."/>
            <person name="Kresovich S."/>
        </authorList>
    </citation>
    <scope>NUCLEOTIDE SEQUENCE</scope>
</reference>
<protein>
    <submittedName>
        <fullName evidence="1">Uncharacterized protein</fullName>
    </submittedName>
</protein>
<dbReference type="EMBL" id="CM027682">
    <property type="protein sequence ID" value="KAG0536417.1"/>
    <property type="molecule type" value="Genomic_DNA"/>
</dbReference>
<evidence type="ECO:0000313" key="2">
    <source>
        <dbReference type="Proteomes" id="UP000807115"/>
    </source>
</evidence>
<dbReference type="PANTHER" id="PTHR33670">
    <property type="entry name" value="SPLICING FACTOR, PROLINE- AND GLUTAMINE-RICH-LIKE"/>
    <property type="match status" value="1"/>
</dbReference>
<sequence length="212" mass="22954">MQPHLGRSGPYNSLHRDTFISSCVCFLHLSPPSGVRTPHESPIATPTRRPWMHLDAYTPSSAKLRWVPKPQACGRGQLPLPHRSAAAVHQRTLCSTDRMHLDAYTPSSAKLRWVPKPQACGRGQLPLPHRSAAAVHQRTLCSTGRIGPQAPAVVPKKKMVSTPAESNAAVYAGSTMFSAVAPKPSSLPMPAFFLWRAESEATQGLLCIGELA</sequence>
<organism evidence="1 2">
    <name type="scientific">Sorghum bicolor</name>
    <name type="common">Sorghum</name>
    <name type="synonym">Sorghum vulgare</name>
    <dbReference type="NCBI Taxonomy" id="4558"/>
    <lineage>
        <taxon>Eukaryota</taxon>
        <taxon>Viridiplantae</taxon>
        <taxon>Streptophyta</taxon>
        <taxon>Embryophyta</taxon>
        <taxon>Tracheophyta</taxon>
        <taxon>Spermatophyta</taxon>
        <taxon>Magnoliopsida</taxon>
        <taxon>Liliopsida</taxon>
        <taxon>Poales</taxon>
        <taxon>Poaceae</taxon>
        <taxon>PACMAD clade</taxon>
        <taxon>Panicoideae</taxon>
        <taxon>Andropogonodae</taxon>
        <taxon>Andropogoneae</taxon>
        <taxon>Sorghinae</taxon>
        <taxon>Sorghum</taxon>
    </lineage>
</organism>
<dbReference type="PANTHER" id="PTHR33670:SF15">
    <property type="entry name" value="OS02G0797600 PROTEIN"/>
    <property type="match status" value="1"/>
</dbReference>
<accession>A0A921RAQ0</accession>
<reference evidence="1" key="1">
    <citation type="journal article" date="2019" name="BMC Genomics">
        <title>A new reference genome for Sorghum bicolor reveals high levels of sequence similarity between sweet and grain genotypes: implications for the genetics of sugar metabolism.</title>
        <authorList>
            <person name="Cooper E.A."/>
            <person name="Brenton Z.W."/>
            <person name="Flinn B.S."/>
            <person name="Jenkins J."/>
            <person name="Shu S."/>
            <person name="Flowers D."/>
            <person name="Luo F."/>
            <person name="Wang Y."/>
            <person name="Xia P."/>
            <person name="Barry K."/>
            <person name="Daum C."/>
            <person name="Lipzen A."/>
            <person name="Yoshinaga Y."/>
            <person name="Schmutz J."/>
            <person name="Saski C."/>
            <person name="Vermerris W."/>
            <person name="Kresovich S."/>
        </authorList>
    </citation>
    <scope>NUCLEOTIDE SEQUENCE</scope>
</reference>
<proteinExistence type="predicted"/>
<gene>
    <name evidence="1" type="ORF">BDA96_03G062000</name>
</gene>
<dbReference type="Proteomes" id="UP000807115">
    <property type="component" value="Chromosome 3"/>
</dbReference>
<name>A0A921RAQ0_SORBI</name>
<dbReference type="AlphaFoldDB" id="A0A921RAQ0"/>